<dbReference type="Gene3D" id="1.25.40.10">
    <property type="entry name" value="Tetratricopeptide repeat domain"/>
    <property type="match status" value="1"/>
</dbReference>
<dbReference type="PANTHER" id="PTHR45641">
    <property type="entry name" value="TETRATRICOPEPTIDE REPEAT PROTEIN (AFU_ORTHOLOGUE AFUA_6G03870)"/>
    <property type="match status" value="1"/>
</dbReference>
<comment type="caution">
    <text evidence="4">The sequence shown here is derived from an EMBL/GenBank/DDBJ whole genome shotgun (WGS) entry which is preliminary data.</text>
</comment>
<sequence length="382" mass="43879">MASATTTSDCNAMPPNIVYAVPPTSLFHEKLRNSLIKDLNEDSAWFIQFQLLVEILLRLEKSARAKTDLISICREYYKDNKVEQHKITQFEEEAENISKVIYWYTAESFIIHLLNRRDVAEMFAGAGVSSEGEVCVLFELNIESWDKCKPSAVIKPEDSAMKDEDEVLFSIGSIWKIVSVGELKERDLNLPETHVDRAGIYNRLGLIRWEQQQLPLAIEYFEKAVKAAPINDSIKKLAKDNLQLAQDEHREAPVVFLRRRLVLGDVTIKRLPSNTISTPIAENNLGYIAHRERNYDLAIAHYKKAISIIMESELAHLLELSCVYNNLGAVEYHTHNYSQAKEYFEKAIFTIQQLNSNHPWIDGYKENLSCAQKQIFKRSRSN</sequence>
<dbReference type="Pfam" id="PF13181">
    <property type="entry name" value="TPR_8"/>
    <property type="match status" value="1"/>
</dbReference>
<protein>
    <recommendedName>
        <fullName evidence="6">Tetratricopeptide repeat protein</fullName>
    </recommendedName>
</protein>
<dbReference type="InterPro" id="IPR019734">
    <property type="entry name" value="TPR_rpt"/>
</dbReference>
<evidence type="ECO:0008006" key="6">
    <source>
        <dbReference type="Google" id="ProtNLM"/>
    </source>
</evidence>
<evidence type="ECO:0000313" key="5">
    <source>
        <dbReference type="Proteomes" id="UP000663823"/>
    </source>
</evidence>
<dbReference type="EMBL" id="CAJOAX010004771">
    <property type="protein sequence ID" value="CAF3920529.1"/>
    <property type="molecule type" value="Genomic_DNA"/>
</dbReference>
<dbReference type="InterPro" id="IPR011990">
    <property type="entry name" value="TPR-like_helical_dom_sf"/>
</dbReference>
<dbReference type="Pfam" id="PF13424">
    <property type="entry name" value="TPR_12"/>
    <property type="match status" value="1"/>
</dbReference>
<evidence type="ECO:0000256" key="1">
    <source>
        <dbReference type="ARBA" id="ARBA00022737"/>
    </source>
</evidence>
<organism evidence="4 5">
    <name type="scientific">Rotaria sordida</name>
    <dbReference type="NCBI Taxonomy" id="392033"/>
    <lineage>
        <taxon>Eukaryota</taxon>
        <taxon>Metazoa</taxon>
        <taxon>Spiralia</taxon>
        <taxon>Gnathifera</taxon>
        <taxon>Rotifera</taxon>
        <taxon>Eurotatoria</taxon>
        <taxon>Bdelloidea</taxon>
        <taxon>Philodinida</taxon>
        <taxon>Philodinidae</taxon>
        <taxon>Rotaria</taxon>
    </lineage>
</organism>
<dbReference type="PANTHER" id="PTHR45641:SF19">
    <property type="entry name" value="NEPHROCYSTIN-3"/>
    <property type="match status" value="1"/>
</dbReference>
<reference evidence="4" key="1">
    <citation type="submission" date="2021-02" db="EMBL/GenBank/DDBJ databases">
        <authorList>
            <person name="Nowell W R."/>
        </authorList>
    </citation>
    <scope>NUCLEOTIDE SEQUENCE</scope>
</reference>
<accession>A0A819IVL7</accession>
<dbReference type="SUPFAM" id="SSF48452">
    <property type="entry name" value="TPR-like"/>
    <property type="match status" value="1"/>
</dbReference>
<feature type="repeat" description="TPR" evidence="3">
    <location>
        <begin position="198"/>
        <end position="231"/>
    </location>
</feature>
<name>A0A819IVL7_9BILA</name>
<dbReference type="AlphaFoldDB" id="A0A819IVL7"/>
<evidence type="ECO:0000256" key="3">
    <source>
        <dbReference type="PROSITE-ProRule" id="PRU00339"/>
    </source>
</evidence>
<evidence type="ECO:0000313" key="4">
    <source>
        <dbReference type="EMBL" id="CAF3920529.1"/>
    </source>
</evidence>
<dbReference type="Proteomes" id="UP000663823">
    <property type="component" value="Unassembled WGS sequence"/>
</dbReference>
<proteinExistence type="predicted"/>
<dbReference type="PROSITE" id="PS50005">
    <property type="entry name" value="TPR"/>
    <property type="match status" value="1"/>
</dbReference>
<keyword evidence="2 3" id="KW-0802">TPR repeat</keyword>
<dbReference type="SMART" id="SM00028">
    <property type="entry name" value="TPR"/>
    <property type="match status" value="3"/>
</dbReference>
<evidence type="ECO:0000256" key="2">
    <source>
        <dbReference type="ARBA" id="ARBA00022803"/>
    </source>
</evidence>
<keyword evidence="1" id="KW-0677">Repeat</keyword>
<gene>
    <name evidence="4" type="ORF">OTI717_LOCUS24799</name>
</gene>